<comment type="caution">
    <text evidence="3">The sequence shown here is derived from an EMBL/GenBank/DDBJ whole genome shotgun (WGS) entry which is preliminary data.</text>
</comment>
<feature type="domain" description="Malonyl-CoA decarboxylase N-terminal" evidence="2">
    <location>
        <begin position="220"/>
        <end position="287"/>
    </location>
</feature>
<name>A0A699YIR4_HAELA</name>
<dbReference type="Proteomes" id="UP000485058">
    <property type="component" value="Unassembled WGS sequence"/>
</dbReference>
<dbReference type="AlphaFoldDB" id="A0A699YIR4"/>
<evidence type="ECO:0000259" key="2">
    <source>
        <dbReference type="Pfam" id="PF17408"/>
    </source>
</evidence>
<evidence type="ECO:0000313" key="3">
    <source>
        <dbReference type="EMBL" id="GFH09125.1"/>
    </source>
</evidence>
<reference evidence="3 4" key="1">
    <citation type="submission" date="2020-02" db="EMBL/GenBank/DDBJ databases">
        <title>Draft genome sequence of Haematococcus lacustris strain NIES-144.</title>
        <authorList>
            <person name="Morimoto D."/>
            <person name="Nakagawa S."/>
            <person name="Yoshida T."/>
            <person name="Sawayama S."/>
        </authorList>
    </citation>
    <scope>NUCLEOTIDE SEQUENCE [LARGE SCALE GENOMIC DNA]</scope>
    <source>
        <strain evidence="3 4">NIES-144</strain>
    </source>
</reference>
<feature type="region of interest" description="Disordered" evidence="1">
    <location>
        <begin position="147"/>
        <end position="217"/>
    </location>
</feature>
<organism evidence="3 4">
    <name type="scientific">Haematococcus lacustris</name>
    <name type="common">Green alga</name>
    <name type="synonym">Haematococcus pluvialis</name>
    <dbReference type="NCBI Taxonomy" id="44745"/>
    <lineage>
        <taxon>Eukaryota</taxon>
        <taxon>Viridiplantae</taxon>
        <taxon>Chlorophyta</taxon>
        <taxon>core chlorophytes</taxon>
        <taxon>Chlorophyceae</taxon>
        <taxon>CS clade</taxon>
        <taxon>Chlamydomonadales</taxon>
        <taxon>Haematococcaceae</taxon>
        <taxon>Haematococcus</taxon>
    </lineage>
</organism>
<dbReference type="GO" id="GO:0005782">
    <property type="term" value="C:peroxisomal matrix"/>
    <property type="evidence" value="ECO:0007669"/>
    <property type="project" value="TreeGrafter"/>
</dbReference>
<dbReference type="EMBL" id="BLLF01000211">
    <property type="protein sequence ID" value="GFH09125.1"/>
    <property type="molecule type" value="Genomic_DNA"/>
</dbReference>
<dbReference type="Gene3D" id="1.20.140.90">
    <property type="entry name" value="Malonyl-CoA decarboxylase, oligemerization domain"/>
    <property type="match status" value="1"/>
</dbReference>
<feature type="compositionally biased region" description="Gly residues" evidence="1">
    <location>
        <begin position="204"/>
        <end position="213"/>
    </location>
</feature>
<feature type="region of interest" description="Disordered" evidence="1">
    <location>
        <begin position="26"/>
        <end position="48"/>
    </location>
</feature>
<dbReference type="GO" id="GO:0005759">
    <property type="term" value="C:mitochondrial matrix"/>
    <property type="evidence" value="ECO:0007669"/>
    <property type="project" value="TreeGrafter"/>
</dbReference>
<feature type="compositionally biased region" description="Low complexity" evidence="1">
    <location>
        <begin position="147"/>
        <end position="180"/>
    </location>
</feature>
<dbReference type="Pfam" id="PF17408">
    <property type="entry name" value="MCD_N"/>
    <property type="match status" value="1"/>
</dbReference>
<keyword evidence="4" id="KW-1185">Reference proteome</keyword>
<feature type="compositionally biased region" description="Polar residues" evidence="1">
    <location>
        <begin position="26"/>
        <end position="36"/>
    </location>
</feature>
<gene>
    <name evidence="3" type="ORF">HaLaN_04215</name>
</gene>
<dbReference type="InterPro" id="IPR035372">
    <property type="entry name" value="MCD_N"/>
</dbReference>
<dbReference type="PANTHER" id="PTHR28641:SF1">
    <property type="entry name" value="MALONYL-COA DECARBOXYLASE, MITOCHONDRIAL"/>
    <property type="match status" value="1"/>
</dbReference>
<feature type="compositionally biased region" description="Low complexity" evidence="1">
    <location>
        <begin position="190"/>
        <end position="203"/>
    </location>
</feature>
<dbReference type="GO" id="GO:0050080">
    <property type="term" value="F:malonyl-CoA decarboxylase activity"/>
    <property type="evidence" value="ECO:0007669"/>
    <property type="project" value="InterPro"/>
</dbReference>
<dbReference type="InterPro" id="IPR038351">
    <property type="entry name" value="MCD_N_sf"/>
</dbReference>
<dbReference type="GO" id="GO:0006633">
    <property type="term" value="P:fatty acid biosynthetic process"/>
    <property type="evidence" value="ECO:0007669"/>
    <property type="project" value="InterPro"/>
</dbReference>
<dbReference type="PANTHER" id="PTHR28641">
    <property type="match status" value="1"/>
</dbReference>
<proteinExistence type="predicted"/>
<dbReference type="GO" id="GO:0006085">
    <property type="term" value="P:acetyl-CoA biosynthetic process"/>
    <property type="evidence" value="ECO:0007669"/>
    <property type="project" value="TreeGrafter"/>
</dbReference>
<evidence type="ECO:0000256" key="1">
    <source>
        <dbReference type="SAM" id="MobiDB-lite"/>
    </source>
</evidence>
<protein>
    <submittedName>
        <fullName evidence="3">Malonyl-CoA decarboxylase, mitochondrial</fullName>
    </submittedName>
</protein>
<sequence>MGLQLVSEIYQDLDLDLELEDLLGSPSQHSTAQSLSPGGKEAQQQGQVQQEQFWQQLMRARAPEAPPEQAAAVHEQLRAFATKVYGGVLPDEVPRGLIHYYTHTLQPSTRPAFLHLLATRLGVQEHVVGDAISQWQRALLLSSQTAASSSAGSHGPTSSASTSTPLATSNASSQGGSTSSERPTGRSHSLADAGASSSSSSSGREGGQGGGGAAEAERLSKAADRLAAAARPLYCHLLLPVSKEPGGIRFLTQLRADVLQLLRRQPAYNTPLRGLAEHLRQALAAWFTPGLLECQRLSWEGCSGALLDKDR</sequence>
<evidence type="ECO:0000313" key="4">
    <source>
        <dbReference type="Proteomes" id="UP000485058"/>
    </source>
</evidence>
<accession>A0A699YIR4</accession>
<dbReference type="GO" id="GO:2001294">
    <property type="term" value="P:malonyl-CoA catabolic process"/>
    <property type="evidence" value="ECO:0007669"/>
    <property type="project" value="TreeGrafter"/>
</dbReference>
<dbReference type="InterPro" id="IPR038917">
    <property type="entry name" value="Malonyl_CoA_deC"/>
</dbReference>